<sequence>MSVVIEQSAISAAPEGTGSIDHAVAAGRECLERAGIGPDDIDVLINVGVYRDGNVVEPANSALIQLGLDMHPDYVAGSGRSTFSLDLRNGACGVLNAAQAATALLANGTAGRVLIVGSDAHPGGNNAAPQDFRCATVGAAWLLSQGVDAGFGPITITPVRGRVAGTNPGVRGYLDLKSMGNAGQQTITVDVAEDYESVLAATAADTLREHLDRTGLDSAKAVLVTNNPIPELAADLAERFGFARGYQAMTGDRDAGSSGLAIAYHQLRESGEIAPDSELVLLAAGSGPMAAAAGYRMAGNA</sequence>
<evidence type="ECO:0000313" key="1">
    <source>
        <dbReference type="EMBL" id="QLY30324.1"/>
    </source>
</evidence>
<evidence type="ECO:0000313" key="2">
    <source>
        <dbReference type="Proteomes" id="UP000515512"/>
    </source>
</evidence>
<accession>A0A7D6Z3S2</accession>
<dbReference type="AlphaFoldDB" id="A0A7D6Z3S2"/>
<dbReference type="InterPro" id="IPR016039">
    <property type="entry name" value="Thiolase-like"/>
</dbReference>
<dbReference type="GO" id="GO:0016746">
    <property type="term" value="F:acyltransferase activity"/>
    <property type="evidence" value="ECO:0007669"/>
    <property type="project" value="UniProtKB-KW"/>
</dbReference>
<dbReference type="GO" id="GO:0044550">
    <property type="term" value="P:secondary metabolite biosynthetic process"/>
    <property type="evidence" value="ECO:0007669"/>
    <property type="project" value="TreeGrafter"/>
</dbReference>
<name>A0A7D6Z3S2_9NOCA</name>
<dbReference type="PANTHER" id="PTHR34069">
    <property type="entry name" value="3-OXOACYL-[ACYL-CARRIER-PROTEIN] SYNTHASE 3"/>
    <property type="match status" value="1"/>
</dbReference>
<protein>
    <recommendedName>
        <fullName evidence="3">Beta-ketoacyl-[acyl-carrier-protein] synthase III N-terminal domain-containing protein</fullName>
    </recommendedName>
</protein>
<dbReference type="Gene3D" id="3.40.47.10">
    <property type="match status" value="2"/>
</dbReference>
<dbReference type="SUPFAM" id="SSF53901">
    <property type="entry name" value="Thiolase-like"/>
    <property type="match status" value="1"/>
</dbReference>
<reference evidence="1 2" key="1">
    <citation type="submission" date="2020-07" db="EMBL/GenBank/DDBJ databases">
        <authorList>
            <person name="Zhuang K."/>
            <person name="Ran Y."/>
        </authorList>
    </citation>
    <scope>NUCLEOTIDE SEQUENCE [LARGE SCALE GENOMIC DNA]</scope>
    <source>
        <strain evidence="1 2">WCH-YHL-001</strain>
    </source>
</reference>
<dbReference type="Proteomes" id="UP000515512">
    <property type="component" value="Chromosome"/>
</dbReference>
<proteinExistence type="predicted"/>
<keyword evidence="2" id="KW-1185">Reference proteome</keyword>
<dbReference type="KEGG" id="nhu:H0264_35205"/>
<dbReference type="EMBL" id="CP059399">
    <property type="protein sequence ID" value="QLY30324.1"/>
    <property type="molecule type" value="Genomic_DNA"/>
</dbReference>
<dbReference type="RefSeq" id="WP_181581522.1">
    <property type="nucleotide sequence ID" value="NZ_CP059399.1"/>
</dbReference>
<dbReference type="PANTHER" id="PTHR34069:SF2">
    <property type="entry name" value="BETA-KETOACYL-[ACYL-CARRIER-PROTEIN] SYNTHASE III"/>
    <property type="match status" value="1"/>
</dbReference>
<gene>
    <name evidence="1" type="ORF">H0264_35205</name>
</gene>
<evidence type="ECO:0008006" key="3">
    <source>
        <dbReference type="Google" id="ProtNLM"/>
    </source>
</evidence>
<organism evidence="1 2">
    <name type="scientific">Nocardia huaxiensis</name>
    <dbReference type="NCBI Taxonomy" id="2755382"/>
    <lineage>
        <taxon>Bacteria</taxon>
        <taxon>Bacillati</taxon>
        <taxon>Actinomycetota</taxon>
        <taxon>Actinomycetes</taxon>
        <taxon>Mycobacteriales</taxon>
        <taxon>Nocardiaceae</taxon>
        <taxon>Nocardia</taxon>
    </lineage>
</organism>